<name>A0A060HKY8_9ARCH</name>
<dbReference type="KEGG" id="nvn:NVIE_029080"/>
<evidence type="ECO:0000313" key="1">
    <source>
        <dbReference type="EMBL" id="AIC17184.1"/>
    </source>
</evidence>
<proteinExistence type="predicted"/>
<gene>
    <name evidence="1" type="ORF">NVIE_029080</name>
</gene>
<dbReference type="OrthoDB" id="383156at2157"/>
<evidence type="ECO:0000313" key="2">
    <source>
        <dbReference type="Proteomes" id="UP000027093"/>
    </source>
</evidence>
<dbReference type="AlphaFoldDB" id="A0A060HKY8"/>
<keyword evidence="2" id="KW-1185">Reference proteome</keyword>
<protein>
    <submittedName>
        <fullName evidence="1">Uncharacterized protein</fullName>
    </submittedName>
</protein>
<sequence length="212" mass="24893">MRKDDFIKRERTGDEERRRKFLNEKKTRFDVDKIKGSVRGSLSREKLADAGERVRGAIQKAARYEPSERVVRAKEAAYEVASTVREEIQEAGDYYTSGGRRSSRRERRQRFKLPETESDFADYYEQQNIANFAAAFSPPAFRLDWSGRPTGRRYESDVQYDRVQRGAEPEPDSVVFENPYASYLSNFDPYARHSSGNRRQRADDDIISRWFY</sequence>
<organism evidence="1 2">
    <name type="scientific">Nitrososphaera viennensis EN76</name>
    <dbReference type="NCBI Taxonomy" id="926571"/>
    <lineage>
        <taxon>Archaea</taxon>
        <taxon>Nitrososphaerota</taxon>
        <taxon>Nitrososphaeria</taxon>
        <taxon>Nitrososphaerales</taxon>
        <taxon>Nitrososphaeraceae</taxon>
        <taxon>Nitrososphaera</taxon>
    </lineage>
</organism>
<dbReference type="GeneID" id="74948141"/>
<reference evidence="1 2" key="1">
    <citation type="journal article" date="2014" name="Int. J. Syst. Evol. Microbiol.">
        <title>Nitrososphaera viennensis gen. nov., sp. nov., an aerobic and mesophilic, ammonia-oxidizing archaeon from soil and a member of the archaeal phylum Thaumarchaeota.</title>
        <authorList>
            <person name="Stieglmeier M."/>
            <person name="Klingl A."/>
            <person name="Alves R.J."/>
            <person name="Rittmann S.K."/>
            <person name="Melcher M."/>
            <person name="Leisch N."/>
            <person name="Schleper C."/>
        </authorList>
    </citation>
    <scope>NUCLEOTIDE SEQUENCE [LARGE SCALE GENOMIC DNA]</scope>
    <source>
        <strain evidence="1">EN76</strain>
    </source>
</reference>
<accession>A0A060HKY8</accession>
<dbReference type="EMBL" id="CP007536">
    <property type="protein sequence ID" value="AIC17184.1"/>
    <property type="molecule type" value="Genomic_DNA"/>
</dbReference>
<dbReference type="RefSeq" id="WP_075055790.1">
    <property type="nucleotide sequence ID" value="NZ_CP007536.1"/>
</dbReference>
<dbReference type="HOGENOM" id="CLU_1297525_0_0_2"/>
<dbReference type="Proteomes" id="UP000027093">
    <property type="component" value="Chromosome"/>
</dbReference>